<evidence type="ECO:0000256" key="5">
    <source>
        <dbReference type="ARBA" id="ARBA00022917"/>
    </source>
</evidence>
<sequence length="434" mass="48901">MEFQAVVMAVGGGSRMTDLTSSVPKPLLPVGNKPLIWYPLNLLERVGFEEVIVITTRDVQKALCADFKMKMKLDIVCIADDADIGTADSLRYIYQKLKTDVLVLSCDLITDVALHEVVDLFRAHDATLAMLMRKGQDGLESVPGQKGKKKAVEQRDFVGVDSTGKRLLFMANEADLDEELVIKGAILQKHPRIRFHTGLVDAHLYCLRRYVVDFLMEYKSITSIRSELIPYLVRKQFSSASSQQGQEEKEEELKKKELKTLDIYSFIKEVGPLTFALHDACWNACRGDSREDLSRSQVRCYVHIMKEGLCSRVGTLGLYMEANRQVRGWVYKRGRGGSRPRRSPSLLSDSFMRLTLTCSDALSFLMLSKTRHARGNHWGAQIQKRGTCGAWSIEAEPLWLQGKATISRKASLQASGFNSFLLFCCAWGYLYSTS</sequence>
<evidence type="ECO:0000256" key="6">
    <source>
        <dbReference type="ARBA" id="ARBA00044196"/>
    </source>
</evidence>
<comment type="subunit">
    <text evidence="9">Component of the translation initiation factor 2B (eIF2B) complex which is a heterodecamer of two sets of five different subunits: alpha, beta, gamma, delta and epsilon. Subunits alpha, beta and delta comprise a regulatory subcomplex and subunits epsilon and gamma comprise a catalytic subcomplex. Within the complex, the hexameric regulatory complex resides at the center, with the two heterodimeric catalytic subcomplexes bound on opposite sides.</text>
</comment>
<dbReference type="Proteomes" id="UP000694727">
    <property type="component" value="Unplaced"/>
</dbReference>
<dbReference type="GO" id="GO:0003743">
    <property type="term" value="F:translation initiation factor activity"/>
    <property type="evidence" value="ECO:0007669"/>
    <property type="project" value="UniProtKB-KW"/>
</dbReference>
<comment type="function">
    <text evidence="8">Acts as a component of the translation initiation factor 2B (eIF2B) complex, which catalyzes the exchange of GDP for GTP on the eukaryotic initiation factor 2 (eIF2) complex gamma subunit. Its guanine nucleotide exchange factor activity is repressed when bound to eIF2 complex phosphorylated on the alpha subunit, thereby limiting the amount of methionyl-initiator methionine tRNA available to the ribosome and consequently global translation is repressed.</text>
</comment>
<dbReference type="GO" id="GO:0005829">
    <property type="term" value="C:cytosol"/>
    <property type="evidence" value="ECO:0007669"/>
    <property type="project" value="UniProtKB-SubCell"/>
</dbReference>
<proteinExistence type="inferred from homology"/>
<evidence type="ECO:0000256" key="4">
    <source>
        <dbReference type="ARBA" id="ARBA00022540"/>
    </source>
</evidence>
<dbReference type="CDD" id="cd04198">
    <property type="entry name" value="eIF-2B_gamma_N"/>
    <property type="match status" value="1"/>
</dbReference>
<dbReference type="Gene3D" id="3.90.550.10">
    <property type="entry name" value="Spore Coat Polysaccharide Biosynthesis Protein SpsA, Chain A"/>
    <property type="match status" value="1"/>
</dbReference>
<dbReference type="AlphaFoldDB" id="A0A8D0TJ52"/>
<evidence type="ECO:0000256" key="7">
    <source>
        <dbReference type="ARBA" id="ARBA00044229"/>
    </source>
</evidence>
<keyword evidence="3" id="KW-0963">Cytoplasm</keyword>
<evidence type="ECO:0000256" key="1">
    <source>
        <dbReference type="ARBA" id="ARBA00004514"/>
    </source>
</evidence>
<dbReference type="PANTHER" id="PTHR45989">
    <property type="entry name" value="TRANSLATION INITIATION FACTOR EIF-2B SUBUNIT GAMMA"/>
    <property type="match status" value="1"/>
</dbReference>
<keyword evidence="5" id="KW-0648">Protein biosynthesis</keyword>
<name>A0A8D0TJ52_PIG</name>
<accession>A0A8D0TJ52</accession>
<dbReference type="Pfam" id="PF00483">
    <property type="entry name" value="NTP_transferase"/>
    <property type="match status" value="1"/>
</dbReference>
<evidence type="ECO:0000313" key="12">
    <source>
        <dbReference type="Proteomes" id="UP000694727"/>
    </source>
</evidence>
<evidence type="ECO:0000313" key="11">
    <source>
        <dbReference type="Ensembl" id="ENSSSCP00025046569.1"/>
    </source>
</evidence>
<reference evidence="11" key="1">
    <citation type="submission" date="2025-08" db="UniProtKB">
        <authorList>
            <consortium name="Ensembl"/>
        </authorList>
    </citation>
    <scope>IDENTIFICATION</scope>
</reference>
<comment type="similarity">
    <text evidence="2">Belongs to the eIF-2B gamma/epsilon subunits family.</text>
</comment>
<evidence type="ECO:0000256" key="9">
    <source>
        <dbReference type="ARBA" id="ARBA00046432"/>
    </source>
</evidence>
<dbReference type="Ensembl" id="ENSSSCT00025104651.1">
    <property type="protein sequence ID" value="ENSSSCP00025046569.1"/>
    <property type="gene ID" value="ENSSSCG00025075787.1"/>
</dbReference>
<feature type="domain" description="Nucleotidyl transferase" evidence="10">
    <location>
        <begin position="5"/>
        <end position="131"/>
    </location>
</feature>
<dbReference type="SUPFAM" id="SSF53448">
    <property type="entry name" value="Nucleotide-diphospho-sugar transferases"/>
    <property type="match status" value="1"/>
</dbReference>
<keyword evidence="4" id="KW-0396">Initiation factor</keyword>
<dbReference type="InterPro" id="IPR029044">
    <property type="entry name" value="Nucleotide-diphossugar_trans"/>
</dbReference>
<protein>
    <recommendedName>
        <fullName evidence="6">Translation initiation factor eIF2B subunit gamma</fullName>
    </recommendedName>
    <alternativeName>
        <fullName evidence="7">eIF2B GDP-GTP exchange factor subunit gamma</fullName>
    </alternativeName>
</protein>
<evidence type="ECO:0000256" key="3">
    <source>
        <dbReference type="ARBA" id="ARBA00022490"/>
    </source>
</evidence>
<dbReference type="InterPro" id="IPR051960">
    <property type="entry name" value="eIF2B_gamma"/>
</dbReference>
<evidence type="ECO:0000259" key="10">
    <source>
        <dbReference type="Pfam" id="PF00483"/>
    </source>
</evidence>
<evidence type="ECO:0000256" key="8">
    <source>
        <dbReference type="ARBA" id="ARBA00045373"/>
    </source>
</evidence>
<dbReference type="FunFam" id="3.90.550.10:FF:000105">
    <property type="entry name" value="translation initiation factor eIF-2B subunit gamma"/>
    <property type="match status" value="1"/>
</dbReference>
<dbReference type="InterPro" id="IPR005835">
    <property type="entry name" value="NTP_transferase_dom"/>
</dbReference>
<dbReference type="PANTHER" id="PTHR45989:SF1">
    <property type="entry name" value="TRANSLATION INITIATION FACTOR EIF-2B SUBUNIT GAMMA"/>
    <property type="match status" value="1"/>
</dbReference>
<comment type="subcellular location">
    <subcellularLocation>
        <location evidence="1">Cytoplasm</location>
        <location evidence="1">Cytosol</location>
    </subcellularLocation>
</comment>
<evidence type="ECO:0000256" key="2">
    <source>
        <dbReference type="ARBA" id="ARBA00007878"/>
    </source>
</evidence>
<organism evidence="11 12">
    <name type="scientific">Sus scrofa</name>
    <name type="common">Pig</name>
    <dbReference type="NCBI Taxonomy" id="9823"/>
    <lineage>
        <taxon>Eukaryota</taxon>
        <taxon>Metazoa</taxon>
        <taxon>Chordata</taxon>
        <taxon>Craniata</taxon>
        <taxon>Vertebrata</taxon>
        <taxon>Euteleostomi</taxon>
        <taxon>Mammalia</taxon>
        <taxon>Eutheria</taxon>
        <taxon>Laurasiatheria</taxon>
        <taxon>Artiodactyla</taxon>
        <taxon>Suina</taxon>
        <taxon>Suidae</taxon>
        <taxon>Sus</taxon>
    </lineage>
</organism>